<sequence>LYVLRGLLQRKFIWTAPECFIFCNDVSKCNSITNIFL</sequence>
<name>A0A0K0DKS7_ANGCA</name>
<dbReference type="Proteomes" id="UP000035642">
    <property type="component" value="Unassembled WGS sequence"/>
</dbReference>
<accession>A0A0K0DKS7</accession>
<organism evidence="1 2">
    <name type="scientific">Angiostrongylus cantonensis</name>
    <name type="common">Rat lungworm</name>
    <dbReference type="NCBI Taxonomy" id="6313"/>
    <lineage>
        <taxon>Eukaryota</taxon>
        <taxon>Metazoa</taxon>
        <taxon>Ecdysozoa</taxon>
        <taxon>Nematoda</taxon>
        <taxon>Chromadorea</taxon>
        <taxon>Rhabditida</taxon>
        <taxon>Rhabditina</taxon>
        <taxon>Rhabditomorpha</taxon>
        <taxon>Strongyloidea</taxon>
        <taxon>Metastrongylidae</taxon>
        <taxon>Angiostrongylus</taxon>
    </lineage>
</organism>
<reference evidence="1" key="1">
    <citation type="submission" date="2012-09" db="EMBL/GenBank/DDBJ databases">
        <authorList>
            <person name="Martin A.A."/>
        </authorList>
    </citation>
    <scope>NUCLEOTIDE SEQUENCE</scope>
</reference>
<evidence type="ECO:0000313" key="1">
    <source>
        <dbReference type="Proteomes" id="UP000035642"/>
    </source>
</evidence>
<protein>
    <submittedName>
        <fullName evidence="2">NADH dehydrogenase subunit 1</fullName>
    </submittedName>
</protein>
<keyword evidence="1" id="KW-1185">Reference proteome</keyword>
<reference evidence="2" key="2">
    <citation type="submission" date="2017-02" db="UniProtKB">
        <authorList>
            <consortium name="WormBaseParasite"/>
        </authorList>
    </citation>
    <scope>IDENTIFICATION</scope>
</reference>
<dbReference type="AlphaFoldDB" id="A0A0K0DKS7"/>
<dbReference type="WBParaSite" id="ACAC_0001213301-mRNA-1">
    <property type="protein sequence ID" value="ACAC_0001213301-mRNA-1"/>
    <property type="gene ID" value="ACAC_0001213301"/>
</dbReference>
<proteinExistence type="predicted"/>
<evidence type="ECO:0000313" key="2">
    <source>
        <dbReference type="WBParaSite" id="ACAC_0001213301-mRNA-1"/>
    </source>
</evidence>